<evidence type="ECO:0000256" key="12">
    <source>
        <dbReference type="RuleBase" id="RU000461"/>
    </source>
</evidence>
<dbReference type="InterPro" id="IPR036396">
    <property type="entry name" value="Cyt_P450_sf"/>
</dbReference>
<dbReference type="GO" id="GO:0005506">
    <property type="term" value="F:iron ion binding"/>
    <property type="evidence" value="ECO:0007669"/>
    <property type="project" value="InterPro"/>
</dbReference>
<dbReference type="PRINTS" id="PR00463">
    <property type="entry name" value="EP450I"/>
</dbReference>
<keyword evidence="4" id="KW-0812">Transmembrane</keyword>
<keyword evidence="10" id="KW-0472">Membrane</keyword>
<dbReference type="InterPro" id="IPR017972">
    <property type="entry name" value="Cyt_P450_CS"/>
</dbReference>
<dbReference type="InterPro" id="IPR053062">
    <property type="entry name" value="CYP450_84A"/>
</dbReference>
<name>A0A397XWM7_BRACM</name>
<gene>
    <name evidence="13" type="ORF">BRARA_J02753</name>
</gene>
<dbReference type="CDD" id="cd11072">
    <property type="entry name" value="CYP71-like"/>
    <property type="match status" value="1"/>
</dbReference>
<evidence type="ECO:0000256" key="1">
    <source>
        <dbReference type="ARBA" id="ARBA00004167"/>
    </source>
</evidence>
<keyword evidence="5 11" id="KW-0479">Metal-binding</keyword>
<keyword evidence="3 11" id="KW-0349">Heme</keyword>
<evidence type="ECO:0000256" key="4">
    <source>
        <dbReference type="ARBA" id="ARBA00022692"/>
    </source>
</evidence>
<evidence type="ECO:0000256" key="6">
    <source>
        <dbReference type="ARBA" id="ARBA00022989"/>
    </source>
</evidence>
<keyword evidence="9 12" id="KW-0503">Monooxygenase</keyword>
<comment type="subcellular location">
    <subcellularLocation>
        <location evidence="1">Membrane</location>
        <topology evidence="1">Single-pass membrane protein</topology>
    </subcellularLocation>
</comment>
<dbReference type="PROSITE" id="PS00086">
    <property type="entry name" value="CYTOCHROME_P450"/>
    <property type="match status" value="1"/>
</dbReference>
<evidence type="ECO:0000256" key="2">
    <source>
        <dbReference type="ARBA" id="ARBA00010617"/>
    </source>
</evidence>
<evidence type="ECO:0000313" key="14">
    <source>
        <dbReference type="Proteomes" id="UP000264353"/>
    </source>
</evidence>
<comment type="similarity">
    <text evidence="2 12">Belongs to the cytochrome P450 family.</text>
</comment>
<dbReference type="SUPFAM" id="SSF48264">
    <property type="entry name" value="Cytochrome P450"/>
    <property type="match status" value="1"/>
</dbReference>
<feature type="binding site" description="axial binding residue" evidence="11">
    <location>
        <position position="448"/>
    </location>
    <ligand>
        <name>heme</name>
        <dbReference type="ChEBI" id="CHEBI:30413"/>
    </ligand>
    <ligandPart>
        <name>Fe</name>
        <dbReference type="ChEBI" id="CHEBI:18248"/>
    </ligandPart>
</feature>
<dbReference type="AlphaFoldDB" id="A0A397XWM7"/>
<dbReference type="Pfam" id="PF00067">
    <property type="entry name" value="p450"/>
    <property type="match status" value="1"/>
</dbReference>
<keyword evidence="6" id="KW-1133">Transmembrane helix</keyword>
<dbReference type="GO" id="GO:0004497">
    <property type="term" value="F:monooxygenase activity"/>
    <property type="evidence" value="ECO:0007669"/>
    <property type="project" value="UniProtKB-KW"/>
</dbReference>
<evidence type="ECO:0008006" key="15">
    <source>
        <dbReference type="Google" id="ProtNLM"/>
    </source>
</evidence>
<evidence type="ECO:0000256" key="3">
    <source>
        <dbReference type="ARBA" id="ARBA00022617"/>
    </source>
</evidence>
<dbReference type="PANTHER" id="PTHR47945:SF5">
    <property type="entry name" value="CYTOCHROME P450 84A1-RELATED"/>
    <property type="match status" value="1"/>
</dbReference>
<dbReference type="PRINTS" id="PR00385">
    <property type="entry name" value="P450"/>
</dbReference>
<dbReference type="EMBL" id="CM010637">
    <property type="protein sequence ID" value="RID42900.1"/>
    <property type="molecule type" value="Genomic_DNA"/>
</dbReference>
<evidence type="ECO:0000256" key="11">
    <source>
        <dbReference type="PIRSR" id="PIRSR602401-1"/>
    </source>
</evidence>
<protein>
    <recommendedName>
        <fullName evidence="15">Cytochrome P450</fullName>
    </recommendedName>
</protein>
<keyword evidence="8 11" id="KW-0408">Iron</keyword>
<dbReference type="PANTHER" id="PTHR47945">
    <property type="entry name" value="CYTOCHROME P450 84A1-RELATED"/>
    <property type="match status" value="1"/>
</dbReference>
<dbReference type="GO" id="GO:0020037">
    <property type="term" value="F:heme binding"/>
    <property type="evidence" value="ECO:0007669"/>
    <property type="project" value="InterPro"/>
</dbReference>
<evidence type="ECO:0000256" key="9">
    <source>
        <dbReference type="ARBA" id="ARBA00023033"/>
    </source>
</evidence>
<dbReference type="Gene3D" id="1.10.630.10">
    <property type="entry name" value="Cytochrome P450"/>
    <property type="match status" value="1"/>
</dbReference>
<reference evidence="13 14" key="1">
    <citation type="submission" date="2018-06" db="EMBL/GenBank/DDBJ databases">
        <title>WGS assembly of Brassica rapa FPsc.</title>
        <authorList>
            <person name="Bowman J."/>
            <person name="Kohchi T."/>
            <person name="Yamato K."/>
            <person name="Jenkins J."/>
            <person name="Shu S."/>
            <person name="Ishizaki K."/>
            <person name="Yamaoka S."/>
            <person name="Nishihama R."/>
            <person name="Nakamura Y."/>
            <person name="Berger F."/>
            <person name="Adam C."/>
            <person name="Aki S."/>
            <person name="Althoff F."/>
            <person name="Araki T."/>
            <person name="Arteaga-Vazquez M."/>
            <person name="Balasubrmanian S."/>
            <person name="Bauer D."/>
            <person name="Boehm C."/>
            <person name="Briginshaw L."/>
            <person name="Caballero-Perez J."/>
            <person name="Catarino B."/>
            <person name="Chen F."/>
            <person name="Chiyoda S."/>
            <person name="Chovatia M."/>
            <person name="Davies K."/>
            <person name="Delmans M."/>
            <person name="Demura T."/>
            <person name="Dierschke T."/>
            <person name="Dolan L."/>
            <person name="Dorantes-Acosta A."/>
            <person name="Eklund D."/>
            <person name="Florent S."/>
            <person name="Flores-Sandoval E."/>
            <person name="Fujiyama A."/>
            <person name="Fukuzawa H."/>
            <person name="Galik B."/>
            <person name="Grimanelli D."/>
            <person name="Grimwood J."/>
            <person name="Grossniklaus U."/>
            <person name="Hamada T."/>
            <person name="Haseloff J."/>
            <person name="Hetherington A."/>
            <person name="Higo A."/>
            <person name="Hirakawa Y."/>
            <person name="Hundley H."/>
            <person name="Ikeda Y."/>
            <person name="Inoue K."/>
            <person name="Inoue S."/>
            <person name="Ishida S."/>
            <person name="Jia Q."/>
            <person name="Kakita M."/>
            <person name="Kanazawa T."/>
            <person name="Kawai Y."/>
            <person name="Kawashima T."/>
            <person name="Kennedy M."/>
            <person name="Kinose K."/>
            <person name="Kinoshita T."/>
            <person name="Kohara Y."/>
            <person name="Koide E."/>
            <person name="Komatsu K."/>
            <person name="Kopischke S."/>
            <person name="Kubo M."/>
            <person name="Kyozuka J."/>
            <person name="Lagercrantz U."/>
            <person name="Lin S."/>
            <person name="Lindquist E."/>
            <person name="Lipzen A."/>
            <person name="Lu C."/>
            <person name="Luna E."/>
            <person name="Martienssen R."/>
            <person name="Minamino N."/>
            <person name="Mizutani M."/>
            <person name="Mizutani M."/>
            <person name="Mochizuki N."/>
            <person name="Monte I."/>
            <person name="Mosher R."/>
            <person name="Nagasaki H."/>
            <person name="Nakagami H."/>
            <person name="Naramoto S."/>
            <person name="Nishitani K."/>
            <person name="Ohtani M."/>
            <person name="Okamoto T."/>
            <person name="Okumura M."/>
            <person name="Phillips J."/>
            <person name="Pollak B."/>
            <person name="Reinders A."/>
            <person name="Roevekamp M."/>
            <person name="Sano R."/>
            <person name="Sawa S."/>
            <person name="Schmid M."/>
            <person name="Shirakawa M."/>
            <person name="Solano R."/>
            <person name="Spunde A."/>
            <person name="Suetsugu N."/>
            <person name="Sugano S."/>
            <person name="Sugiyama A."/>
            <person name="Sun R."/>
            <person name="Suzuki Y."/>
            <person name="Takenaka M."/>
            <person name="Takezawa D."/>
            <person name="Tomogane H."/>
            <person name="Tsuzuki M."/>
            <person name="Ueda T."/>
            <person name="Umeda M."/>
            <person name="Ward J."/>
            <person name="Watanabe Y."/>
            <person name="Yazaki K."/>
            <person name="Yokoyama R."/>
            <person name="Yoshitake Y."/>
            <person name="Yotsui I."/>
            <person name="Zachgo S."/>
            <person name="Schmutz J."/>
        </authorList>
    </citation>
    <scope>NUCLEOTIDE SEQUENCE [LARGE SCALE GENOMIC DNA]</scope>
    <source>
        <strain evidence="14">cv. B-3</strain>
    </source>
</reference>
<evidence type="ECO:0000256" key="7">
    <source>
        <dbReference type="ARBA" id="ARBA00023002"/>
    </source>
</evidence>
<proteinExistence type="inferred from homology"/>
<keyword evidence="7 12" id="KW-0560">Oxidoreductase</keyword>
<comment type="cofactor">
    <cofactor evidence="11">
        <name>heme</name>
        <dbReference type="ChEBI" id="CHEBI:30413"/>
    </cofactor>
</comment>
<accession>A0A397XWM7</accession>
<organism evidence="13 14">
    <name type="scientific">Brassica campestris</name>
    <name type="common">Field mustard</name>
    <dbReference type="NCBI Taxonomy" id="3711"/>
    <lineage>
        <taxon>Eukaryota</taxon>
        <taxon>Viridiplantae</taxon>
        <taxon>Streptophyta</taxon>
        <taxon>Embryophyta</taxon>
        <taxon>Tracheophyta</taxon>
        <taxon>Spermatophyta</taxon>
        <taxon>Magnoliopsida</taxon>
        <taxon>eudicotyledons</taxon>
        <taxon>Gunneridae</taxon>
        <taxon>Pentapetalae</taxon>
        <taxon>rosids</taxon>
        <taxon>malvids</taxon>
        <taxon>Brassicales</taxon>
        <taxon>Brassicaceae</taxon>
        <taxon>Brassiceae</taxon>
        <taxon>Brassica</taxon>
    </lineage>
</organism>
<dbReference type="GO" id="GO:0016020">
    <property type="term" value="C:membrane"/>
    <property type="evidence" value="ECO:0007669"/>
    <property type="project" value="UniProtKB-SubCell"/>
</dbReference>
<evidence type="ECO:0000256" key="8">
    <source>
        <dbReference type="ARBA" id="ARBA00023004"/>
    </source>
</evidence>
<evidence type="ECO:0000313" key="13">
    <source>
        <dbReference type="EMBL" id="RID42900.1"/>
    </source>
</evidence>
<dbReference type="Proteomes" id="UP000264353">
    <property type="component" value="Chromosome A10"/>
</dbReference>
<sequence length="517" mass="58692">MYTLMTLILLVPLLLFLFRHLLTRRLRLRKPYPPGPKGLPIIGNILMMNQFNHRGLAKLSRTYGGLLHLRLGLSHLFVVSSPQIARQVLQVQDHVFSNRPTTIAIRYLTYGQSDLAFCNYGPFWRRMRKLYVMMLFSRKRAESWASVDEEVHKAVRSVAANVGKPLNVCKVAFSLTRDITFRAAFGSSSSSSNEGRLDEFLEIIQEFSKLFGEFNVADYVPSWLSWIDPQGINKRVEKARKSLDCFIESIINDHLDKKKTEKNVNVDEETDMVDQLLAFYKEEVKVKDSETKINLDNIKGIIMDVMFGGTETVALAIEWVLTELLRSPENMKRVQDELATVVGLERWSVEDTHLEKLTFLKCVLKETLRLHPPFPLLLHETVEEAEVSGYFIPKGSRVMVNTYALGRDPASWSDPEIFNPSRFLDPGAPDLKGNSFEFIPFGSGRRSCPGMQLGMYAFELAVAHLLHCFTWRLPEGMKSGDVDTTEGPGLTVPKANSLVAVPIKRLLCPMVLESHNV</sequence>
<dbReference type="GO" id="GO:0016705">
    <property type="term" value="F:oxidoreductase activity, acting on paired donors, with incorporation or reduction of molecular oxygen"/>
    <property type="evidence" value="ECO:0007669"/>
    <property type="project" value="InterPro"/>
</dbReference>
<dbReference type="FunFam" id="1.10.630.10:FF:000054">
    <property type="entry name" value="Cytochrome P450 84A1"/>
    <property type="match status" value="1"/>
</dbReference>
<dbReference type="InterPro" id="IPR002401">
    <property type="entry name" value="Cyt_P450_E_grp-I"/>
</dbReference>
<dbReference type="InterPro" id="IPR001128">
    <property type="entry name" value="Cyt_P450"/>
</dbReference>
<evidence type="ECO:0000256" key="5">
    <source>
        <dbReference type="ARBA" id="ARBA00022723"/>
    </source>
</evidence>
<evidence type="ECO:0000256" key="10">
    <source>
        <dbReference type="ARBA" id="ARBA00023136"/>
    </source>
</evidence>